<dbReference type="CDD" id="cd06225">
    <property type="entry name" value="HAMP"/>
    <property type="match status" value="1"/>
</dbReference>
<protein>
    <recommendedName>
        <fullName evidence="3">histidine kinase</fullName>
        <ecNumber evidence="3">2.7.13.3</ecNumber>
    </recommendedName>
</protein>
<dbReference type="Gene3D" id="1.10.287.130">
    <property type="match status" value="1"/>
</dbReference>
<evidence type="ECO:0000256" key="7">
    <source>
        <dbReference type="PROSITE-ProRule" id="PRU00169"/>
    </source>
</evidence>
<dbReference type="InterPro" id="IPR035965">
    <property type="entry name" value="PAS-like_dom_sf"/>
</dbReference>
<dbReference type="PRINTS" id="PR00344">
    <property type="entry name" value="BCTRLSENSOR"/>
</dbReference>
<dbReference type="EMBL" id="FNLL01000006">
    <property type="protein sequence ID" value="SDU28590.1"/>
    <property type="molecule type" value="Genomic_DNA"/>
</dbReference>
<dbReference type="SMART" id="SM00388">
    <property type="entry name" value="HisKA"/>
    <property type="match status" value="1"/>
</dbReference>
<feature type="domain" description="PAC" evidence="11">
    <location>
        <begin position="462"/>
        <end position="512"/>
    </location>
</feature>
<keyword evidence="14" id="KW-1185">Reference proteome</keyword>
<keyword evidence="4 7" id="KW-0597">Phosphoprotein</keyword>
<comment type="subcellular location">
    <subcellularLocation>
        <location evidence="2">Membrane</location>
    </subcellularLocation>
</comment>
<evidence type="ECO:0000259" key="9">
    <source>
        <dbReference type="PROSITE" id="PS50109"/>
    </source>
</evidence>
<dbReference type="InterPro" id="IPR036890">
    <property type="entry name" value="HATPase_C_sf"/>
</dbReference>
<dbReference type="GO" id="GO:0000155">
    <property type="term" value="F:phosphorelay sensor kinase activity"/>
    <property type="evidence" value="ECO:0007669"/>
    <property type="project" value="InterPro"/>
</dbReference>
<dbReference type="PANTHER" id="PTHR43065:SF42">
    <property type="entry name" value="TWO-COMPONENT SENSOR PPRA"/>
    <property type="match status" value="1"/>
</dbReference>
<dbReference type="CDD" id="cd00082">
    <property type="entry name" value="HisKA"/>
    <property type="match status" value="1"/>
</dbReference>
<dbReference type="InterPro" id="IPR005467">
    <property type="entry name" value="His_kinase_dom"/>
</dbReference>
<keyword evidence="6" id="KW-0418">Kinase</keyword>
<dbReference type="PROSITE" id="PS50113">
    <property type="entry name" value="PAC"/>
    <property type="match status" value="1"/>
</dbReference>
<dbReference type="SUPFAM" id="SSF55874">
    <property type="entry name" value="ATPase domain of HSP90 chaperone/DNA topoisomerase II/histidine kinase"/>
    <property type="match status" value="1"/>
</dbReference>
<dbReference type="InterPro" id="IPR003594">
    <property type="entry name" value="HATPase_dom"/>
</dbReference>
<feature type="transmembrane region" description="Helical" evidence="8">
    <location>
        <begin position="190"/>
        <end position="208"/>
    </location>
</feature>
<dbReference type="Pfam" id="PF02518">
    <property type="entry name" value="HATPase_c"/>
    <property type="match status" value="1"/>
</dbReference>
<evidence type="ECO:0000259" key="11">
    <source>
        <dbReference type="PROSITE" id="PS50113"/>
    </source>
</evidence>
<dbReference type="PROSITE" id="PS50885">
    <property type="entry name" value="HAMP"/>
    <property type="match status" value="1"/>
</dbReference>
<organism evidence="13 14">
    <name type="scientific">Desulfobacula phenolica</name>
    <dbReference type="NCBI Taxonomy" id="90732"/>
    <lineage>
        <taxon>Bacteria</taxon>
        <taxon>Pseudomonadati</taxon>
        <taxon>Thermodesulfobacteriota</taxon>
        <taxon>Desulfobacteria</taxon>
        <taxon>Desulfobacterales</taxon>
        <taxon>Desulfobacteraceae</taxon>
        <taxon>Desulfobacula</taxon>
    </lineage>
</organism>
<accession>A0A1H2H9Q7</accession>
<dbReference type="InterPro" id="IPR003661">
    <property type="entry name" value="HisK_dim/P_dom"/>
</dbReference>
<gene>
    <name evidence="13" type="ORF">SAMN04487931_106123</name>
</gene>
<feature type="domain" description="Response regulatory" evidence="10">
    <location>
        <begin position="768"/>
        <end position="884"/>
    </location>
</feature>
<sequence>MKIKYGIFALMLLLVILFSGASSYQSYLRQRTMLINGIDKQLYTAAMMARATLPIDYHDSIVDAASVAKKRFDEIVNRYNELCVELEMEYLWSLMKINGEIVFTSSTSPDKITNNENHAKFFESHTNPELYETAFLTQKPQYQQNMDKWGKIQVVLIPFMDSHGRPYLFGAGMKLSRVDGLLRRSMNESIILGAVFLLAGLILSYILARMLSVPLNILAFETSKIASGQFDKKVKEKGFYEYVVLAQSFNQMALAINEKIIAQTKSEEKYRLLFEKMMDGFALHKIILNQNNQPVDYRFVEVNKAFEKQTGLNRNDIIGKTVTQVLPGTQADTADWIGKYGKVALTGEEISFELFSEVLSKWYQVVAYSPKKGYFATIFMDITGLKRAENRLQKSEKKYQAIMESMKEPIYKGSKDLIIEYMNPTMIAKTGRDATGEYCFKAIHGFDEKCPWCNHENVINGNTNEFDVVSPKDNCSYHISSTPLVNNDGTISSLNVFRDVTQLQKMETMLKQSQKMEAIGTLAGGIAHDFNNILFPILGHATMLLEDAPEDSPFRNGLNGIYSSALRAGELVKQILTFSRQEMNQLHPMKIQPIVKEALKFIRSSIPATINIKNDIRPECGVIKADPTQIHQIVMNLTTNAFHAMEKTGGDLTVVLKEVESDEHNIIAPDITPGVYACLIVADTGEGMDKELICKIFDPFFTTKEHGKGTGMGLSAVHGIVKSMGGAIHVYSEPGIGSEFKLYFPLEDSCFEQQTTQTHEAMPTGVEQILLVDDEKEIVKMEKQMLERLGYKVTPFSDSREALSAFRDDPDKFDMVITDMAMPNLPGDKLAVELIRIRPDIPVLLCTGFSETMFAEKAMALGIKGFLLKPIVRKKLAKKIREVLNDNKHQQMPN</sequence>
<dbReference type="EC" id="2.7.13.3" evidence="3"/>
<evidence type="ECO:0000256" key="4">
    <source>
        <dbReference type="ARBA" id="ARBA00022553"/>
    </source>
</evidence>
<evidence type="ECO:0000256" key="2">
    <source>
        <dbReference type="ARBA" id="ARBA00004370"/>
    </source>
</evidence>
<proteinExistence type="predicted"/>
<evidence type="ECO:0000256" key="8">
    <source>
        <dbReference type="SAM" id="Phobius"/>
    </source>
</evidence>
<evidence type="ECO:0000259" key="10">
    <source>
        <dbReference type="PROSITE" id="PS50110"/>
    </source>
</evidence>
<dbReference type="Pfam" id="PF00072">
    <property type="entry name" value="Response_reg"/>
    <property type="match status" value="1"/>
</dbReference>
<dbReference type="Pfam" id="PF13188">
    <property type="entry name" value="PAS_8"/>
    <property type="match status" value="1"/>
</dbReference>
<dbReference type="InterPro" id="IPR011006">
    <property type="entry name" value="CheY-like_superfamily"/>
</dbReference>
<dbReference type="InterPro" id="IPR000014">
    <property type="entry name" value="PAS"/>
</dbReference>
<keyword evidence="8" id="KW-0472">Membrane</keyword>
<feature type="domain" description="Histidine kinase" evidence="9">
    <location>
        <begin position="525"/>
        <end position="748"/>
    </location>
</feature>
<dbReference type="RefSeq" id="WP_092234166.1">
    <property type="nucleotide sequence ID" value="NZ_FNLL01000006.1"/>
</dbReference>
<dbReference type="InterPro" id="IPR036097">
    <property type="entry name" value="HisK_dim/P_sf"/>
</dbReference>
<dbReference type="SMART" id="SM00387">
    <property type="entry name" value="HATPase_c"/>
    <property type="match status" value="1"/>
</dbReference>
<evidence type="ECO:0000256" key="5">
    <source>
        <dbReference type="ARBA" id="ARBA00022679"/>
    </source>
</evidence>
<dbReference type="Pfam" id="PF00512">
    <property type="entry name" value="HisKA"/>
    <property type="match status" value="1"/>
</dbReference>
<dbReference type="Gene3D" id="3.30.565.10">
    <property type="entry name" value="Histidine kinase-like ATPase, C-terminal domain"/>
    <property type="match status" value="1"/>
</dbReference>
<evidence type="ECO:0000313" key="13">
    <source>
        <dbReference type="EMBL" id="SDU28590.1"/>
    </source>
</evidence>
<dbReference type="SUPFAM" id="SSF47384">
    <property type="entry name" value="Homodimeric domain of signal transducing histidine kinase"/>
    <property type="match status" value="1"/>
</dbReference>
<keyword evidence="8" id="KW-1133">Transmembrane helix</keyword>
<dbReference type="Proteomes" id="UP000199608">
    <property type="component" value="Unassembled WGS sequence"/>
</dbReference>
<dbReference type="Pfam" id="PF13426">
    <property type="entry name" value="PAS_9"/>
    <property type="match status" value="1"/>
</dbReference>
<evidence type="ECO:0000313" key="14">
    <source>
        <dbReference type="Proteomes" id="UP000199608"/>
    </source>
</evidence>
<dbReference type="AlphaFoldDB" id="A0A1H2H9Q7"/>
<dbReference type="GO" id="GO:0016020">
    <property type="term" value="C:membrane"/>
    <property type="evidence" value="ECO:0007669"/>
    <property type="project" value="UniProtKB-SubCell"/>
</dbReference>
<dbReference type="SMART" id="SM00448">
    <property type="entry name" value="REC"/>
    <property type="match status" value="1"/>
</dbReference>
<comment type="catalytic activity">
    <reaction evidence="1">
        <text>ATP + protein L-histidine = ADP + protein N-phospho-L-histidine.</text>
        <dbReference type="EC" id="2.7.13.3"/>
    </reaction>
</comment>
<dbReference type="SUPFAM" id="SSF52172">
    <property type="entry name" value="CheY-like"/>
    <property type="match status" value="1"/>
</dbReference>
<dbReference type="SUPFAM" id="SSF55785">
    <property type="entry name" value="PYP-like sensor domain (PAS domain)"/>
    <property type="match status" value="2"/>
</dbReference>
<dbReference type="PROSITE" id="PS50109">
    <property type="entry name" value="HIS_KIN"/>
    <property type="match status" value="1"/>
</dbReference>
<reference evidence="14" key="1">
    <citation type="submission" date="2016-10" db="EMBL/GenBank/DDBJ databases">
        <authorList>
            <person name="Varghese N."/>
            <person name="Submissions S."/>
        </authorList>
    </citation>
    <scope>NUCLEOTIDE SEQUENCE [LARGE SCALE GENOMIC DNA]</scope>
    <source>
        <strain evidence="14">DSM 3384</strain>
    </source>
</reference>
<keyword evidence="8" id="KW-0812">Transmembrane</keyword>
<dbReference type="InterPro" id="IPR001789">
    <property type="entry name" value="Sig_transdc_resp-reg_receiver"/>
</dbReference>
<dbReference type="Gene3D" id="3.30.450.20">
    <property type="entry name" value="PAS domain"/>
    <property type="match status" value="2"/>
</dbReference>
<dbReference type="PANTHER" id="PTHR43065">
    <property type="entry name" value="SENSOR HISTIDINE KINASE"/>
    <property type="match status" value="1"/>
</dbReference>
<feature type="domain" description="HAMP" evidence="12">
    <location>
        <begin position="209"/>
        <end position="261"/>
    </location>
</feature>
<dbReference type="CDD" id="cd00156">
    <property type="entry name" value="REC"/>
    <property type="match status" value="1"/>
</dbReference>
<feature type="modified residue" description="4-aspartylphosphate" evidence="7">
    <location>
        <position position="819"/>
    </location>
</feature>
<dbReference type="InterPro" id="IPR000700">
    <property type="entry name" value="PAS-assoc_C"/>
</dbReference>
<keyword evidence="5" id="KW-0808">Transferase</keyword>
<dbReference type="InterPro" id="IPR004358">
    <property type="entry name" value="Sig_transdc_His_kin-like_C"/>
</dbReference>
<dbReference type="NCBIfam" id="TIGR00229">
    <property type="entry name" value="sensory_box"/>
    <property type="match status" value="1"/>
</dbReference>
<evidence type="ECO:0000256" key="1">
    <source>
        <dbReference type="ARBA" id="ARBA00000085"/>
    </source>
</evidence>
<dbReference type="Gene3D" id="3.40.50.2300">
    <property type="match status" value="1"/>
</dbReference>
<evidence type="ECO:0000256" key="3">
    <source>
        <dbReference type="ARBA" id="ARBA00012438"/>
    </source>
</evidence>
<dbReference type="PROSITE" id="PS50110">
    <property type="entry name" value="RESPONSE_REGULATORY"/>
    <property type="match status" value="1"/>
</dbReference>
<evidence type="ECO:0000256" key="6">
    <source>
        <dbReference type="ARBA" id="ARBA00022777"/>
    </source>
</evidence>
<evidence type="ECO:0000259" key="12">
    <source>
        <dbReference type="PROSITE" id="PS50885"/>
    </source>
</evidence>
<dbReference type="InterPro" id="IPR003660">
    <property type="entry name" value="HAMP_dom"/>
</dbReference>
<name>A0A1H2H9Q7_9BACT</name>
<dbReference type="Gene3D" id="6.10.340.10">
    <property type="match status" value="1"/>
</dbReference>